<reference evidence="2" key="1">
    <citation type="journal article" date="2012" name="Science">
        <title>Fermentation, hydrogen, and sulfur metabolism in multiple uncultivated bacterial phyla.</title>
        <authorList>
            <person name="Wrighton K.C."/>
            <person name="Thomas B.C."/>
            <person name="Sharon I."/>
            <person name="Miller C.S."/>
            <person name="Castelle C.J."/>
            <person name="VerBerkmoes N.C."/>
            <person name="Wilkins M.J."/>
            <person name="Hettich R.L."/>
            <person name="Lipton M.S."/>
            <person name="Williams K.H."/>
            <person name="Long P.E."/>
            <person name="Banfield J.F."/>
        </authorList>
    </citation>
    <scope>NUCLEOTIDE SEQUENCE [LARGE SCALE GENOMIC DNA]</scope>
</reference>
<feature type="transmembrane region" description="Helical" evidence="1">
    <location>
        <begin position="16"/>
        <end position="39"/>
    </location>
</feature>
<dbReference type="InterPro" id="IPR003425">
    <property type="entry name" value="CCB3/YggT"/>
</dbReference>
<dbReference type="GO" id="GO:0016020">
    <property type="term" value="C:membrane"/>
    <property type="evidence" value="ECO:0007669"/>
    <property type="project" value="InterPro"/>
</dbReference>
<keyword evidence="1" id="KW-0472">Membrane</keyword>
<name>K2FFU4_9BACT</name>
<accession>K2FFU4</accession>
<evidence type="ECO:0000256" key="1">
    <source>
        <dbReference type="SAM" id="Phobius"/>
    </source>
</evidence>
<comment type="caution">
    <text evidence="2">The sequence shown here is derived from an EMBL/GenBank/DDBJ whole genome shotgun (WGS) entry which is preliminary data.</text>
</comment>
<feature type="transmembrane region" description="Helical" evidence="1">
    <location>
        <begin position="60"/>
        <end position="85"/>
    </location>
</feature>
<evidence type="ECO:0008006" key="3">
    <source>
        <dbReference type="Google" id="ProtNLM"/>
    </source>
</evidence>
<proteinExistence type="predicted"/>
<gene>
    <name evidence="2" type="ORF">ACD_2C00055G0002</name>
</gene>
<keyword evidence="1" id="KW-0812">Transmembrane</keyword>
<sequence length="94" mass="11051">MLLNYITLSILTFLDLIKILIIVEVILSWFQLFWIVVRIRFLQSITRPIYNSIKKIIPTTFWPIDFTPIIVFIAIQAIYSLILMLNPGVFILLP</sequence>
<dbReference type="AlphaFoldDB" id="K2FFU4"/>
<dbReference type="EMBL" id="AMFJ01000055">
    <property type="protein sequence ID" value="EKE30031.1"/>
    <property type="molecule type" value="Genomic_DNA"/>
</dbReference>
<organism evidence="2">
    <name type="scientific">uncultured bacterium</name>
    <name type="common">gcode 4</name>
    <dbReference type="NCBI Taxonomy" id="1234023"/>
    <lineage>
        <taxon>Bacteria</taxon>
        <taxon>environmental samples</taxon>
    </lineage>
</organism>
<protein>
    <recommendedName>
        <fullName evidence="3">YggT family protein</fullName>
    </recommendedName>
</protein>
<dbReference type="Pfam" id="PF02325">
    <property type="entry name" value="CCB3_YggT"/>
    <property type="match status" value="1"/>
</dbReference>
<evidence type="ECO:0000313" key="2">
    <source>
        <dbReference type="EMBL" id="EKE30031.1"/>
    </source>
</evidence>
<keyword evidence="1" id="KW-1133">Transmembrane helix</keyword>